<evidence type="ECO:0000256" key="3">
    <source>
        <dbReference type="ARBA" id="ARBA00022553"/>
    </source>
</evidence>
<evidence type="ECO:0000256" key="7">
    <source>
        <dbReference type="SAM" id="Phobius"/>
    </source>
</evidence>
<dbReference type="SMART" id="SM00388">
    <property type="entry name" value="HisKA"/>
    <property type="match status" value="1"/>
</dbReference>
<dbReference type="Pfam" id="PF00072">
    <property type="entry name" value="Response_reg"/>
    <property type="match status" value="1"/>
</dbReference>
<evidence type="ECO:0000256" key="6">
    <source>
        <dbReference type="PROSITE-ProRule" id="PRU00169"/>
    </source>
</evidence>
<dbReference type="Pfam" id="PF02518">
    <property type="entry name" value="HATPase_c"/>
    <property type="match status" value="1"/>
</dbReference>
<evidence type="ECO:0000259" key="9">
    <source>
        <dbReference type="PROSITE" id="PS50110"/>
    </source>
</evidence>
<gene>
    <name evidence="10" type="ORF">HZY62_07135</name>
    <name evidence="11" type="ORF">LX92_00561</name>
</gene>
<evidence type="ECO:0000259" key="8">
    <source>
        <dbReference type="PROSITE" id="PS50109"/>
    </source>
</evidence>
<dbReference type="PROSITE" id="PS50110">
    <property type="entry name" value="RESPONSE_REGULATORY"/>
    <property type="match status" value="1"/>
</dbReference>
<dbReference type="PANTHER" id="PTHR43047:SF64">
    <property type="entry name" value="HISTIDINE KINASE CONTAINING CHEY-HOMOLOGOUS RECEIVER DOMAIN AND PAS DOMAIN-RELATED"/>
    <property type="match status" value="1"/>
</dbReference>
<dbReference type="Gene3D" id="3.40.50.2300">
    <property type="match status" value="1"/>
</dbReference>
<dbReference type="SUPFAM" id="SSF47384">
    <property type="entry name" value="Homodimeric domain of signal transducing histidine kinase"/>
    <property type="match status" value="1"/>
</dbReference>
<dbReference type="InterPro" id="IPR001789">
    <property type="entry name" value="Sig_transdc_resp-reg_receiver"/>
</dbReference>
<evidence type="ECO:0000313" key="11">
    <source>
        <dbReference type="EMBL" id="PWK25818.1"/>
    </source>
</evidence>
<dbReference type="SUPFAM" id="SSF55874">
    <property type="entry name" value="ATPase domain of HSP90 chaperone/DNA topoisomerase II/histidine kinase"/>
    <property type="match status" value="1"/>
</dbReference>
<dbReference type="CDD" id="cd00156">
    <property type="entry name" value="REC"/>
    <property type="match status" value="1"/>
</dbReference>
<dbReference type="PROSITE" id="PS50109">
    <property type="entry name" value="HIS_KIN"/>
    <property type="match status" value="1"/>
</dbReference>
<dbReference type="EMBL" id="QGGQ01000001">
    <property type="protein sequence ID" value="PWK25818.1"/>
    <property type="molecule type" value="Genomic_DNA"/>
</dbReference>
<accession>A0A316E839</accession>
<dbReference type="OrthoDB" id="1046984at2"/>
<feature type="modified residue" description="4-aspartylphosphate" evidence="6">
    <location>
        <position position="617"/>
    </location>
</feature>
<sequence>MEKSKNKFTIKIALSYLLLILLASIASFYIFLEIRNYISNDTFDNNETKLLKTSALLTDIYEAESLSKRAIQHREKKNILAYSKKIDSIFTDIESLKNLSQSKNQAALLDSLCYLLEKKVTNNNALRKLKTENKTGESINNALDELNKMEASLGIITAENLAPNFNELPPKAQESIRKMANYLNENIPSDETEINRSKKTDSILQVSKQLIKGIKADNTINENSQTYQESKINQTDLELSQQLRNIITSLEKEVLVSSINDNINREAALKRSIQLAVIAAILSFLVVGIFTFIINRDFWKANVYRQKLEKEKRFSESLLKSREQLIKTVSHDLRTPLNTIMGYSEIIEKSKLSPNQNEYLTHIKSAAGYVNNLVNDLLDFTRLETGKINIKKVPLNLSQLIKESSHDLSVQYKDKDIFVILDIDDELDRDILGDPIRLRQIINNLLGNAFKFTEEGSITIKAHRLKNRFSDNLIQIQISDTGIGINKEKQQLIFKEFTQAEIDTEKKYGGYGLGLTISKKLVDLLGGRMTLESTLGVGSTFTITLPFDFTTAPTQPKIPSHEKTLHHKSTILIIDDDASFIQMVGEFLKSKNIEPILCTDFSTLQKEGLEYGVVLTDIEMPSITGFEVLTQLKSGKYGHYSDQPIIAMTGRRDLNEHLFLSHGFTTVLQKPFSNTQLFHTLQPFLSLEINSYKMTSAKPLPTEEEGTTYSLRILRSFLGDDDKSINEVLQTFIKDTSKSMETLKEAATQNNYQKSKNTAHRMLPMFRQLEVDPSCIDLLCKLESTASGSMDLLQTYDSLMNHITPLLEELRKRVATHPDHSD</sequence>
<evidence type="ECO:0000313" key="12">
    <source>
        <dbReference type="Proteomes" id="UP000245667"/>
    </source>
</evidence>
<dbReference type="CDD" id="cd00082">
    <property type="entry name" value="HisKA"/>
    <property type="match status" value="1"/>
</dbReference>
<evidence type="ECO:0000256" key="4">
    <source>
        <dbReference type="ARBA" id="ARBA00022679"/>
    </source>
</evidence>
<organism evidence="11 12">
    <name type="scientific">Maribacter polysiphoniae</name>
    <dbReference type="NCBI Taxonomy" id="429344"/>
    <lineage>
        <taxon>Bacteria</taxon>
        <taxon>Pseudomonadati</taxon>
        <taxon>Bacteroidota</taxon>
        <taxon>Flavobacteriia</taxon>
        <taxon>Flavobacteriales</taxon>
        <taxon>Flavobacteriaceae</taxon>
        <taxon>Maribacter</taxon>
    </lineage>
</organism>
<comment type="catalytic activity">
    <reaction evidence="1">
        <text>ATP + protein L-histidine = ADP + protein N-phospho-L-histidine.</text>
        <dbReference type="EC" id="2.7.13.3"/>
    </reaction>
</comment>
<dbReference type="Proteomes" id="UP000651837">
    <property type="component" value="Unassembled WGS sequence"/>
</dbReference>
<dbReference type="PANTHER" id="PTHR43047">
    <property type="entry name" value="TWO-COMPONENT HISTIDINE PROTEIN KINASE"/>
    <property type="match status" value="1"/>
</dbReference>
<evidence type="ECO:0000256" key="5">
    <source>
        <dbReference type="ARBA" id="ARBA00022777"/>
    </source>
</evidence>
<reference evidence="10 13" key="2">
    <citation type="submission" date="2020-07" db="EMBL/GenBank/DDBJ databases">
        <title>The draft genome sequence of Maribacter polysiphoniae KCTC 22021.</title>
        <authorList>
            <person name="Mu L."/>
        </authorList>
    </citation>
    <scope>NUCLEOTIDE SEQUENCE [LARGE SCALE GENOMIC DNA]</scope>
    <source>
        <strain evidence="10 13">KCTC 22021</strain>
    </source>
</reference>
<comment type="caution">
    <text evidence="11">The sequence shown here is derived from an EMBL/GenBank/DDBJ whole genome shotgun (WGS) entry which is preliminary data.</text>
</comment>
<dbReference type="InterPro" id="IPR011006">
    <property type="entry name" value="CheY-like_superfamily"/>
</dbReference>
<dbReference type="EMBL" id="JACWLN010000002">
    <property type="protein sequence ID" value="MBD1260355.1"/>
    <property type="molecule type" value="Genomic_DNA"/>
</dbReference>
<evidence type="ECO:0000256" key="2">
    <source>
        <dbReference type="ARBA" id="ARBA00012438"/>
    </source>
</evidence>
<dbReference type="CDD" id="cd16922">
    <property type="entry name" value="HATPase_EvgS-ArcB-TorS-like"/>
    <property type="match status" value="1"/>
</dbReference>
<keyword evidence="7" id="KW-1133">Transmembrane helix</keyword>
<proteinExistence type="predicted"/>
<dbReference type="GO" id="GO:0000155">
    <property type="term" value="F:phosphorelay sensor kinase activity"/>
    <property type="evidence" value="ECO:0007669"/>
    <property type="project" value="InterPro"/>
</dbReference>
<evidence type="ECO:0000313" key="13">
    <source>
        <dbReference type="Proteomes" id="UP000651837"/>
    </source>
</evidence>
<keyword evidence="3 6" id="KW-0597">Phosphoprotein</keyword>
<dbReference type="RefSeq" id="WP_109648738.1">
    <property type="nucleotide sequence ID" value="NZ_JACWLN010000002.1"/>
</dbReference>
<keyword evidence="13" id="KW-1185">Reference proteome</keyword>
<dbReference type="PRINTS" id="PR00344">
    <property type="entry name" value="BCTRLSENSOR"/>
</dbReference>
<dbReference type="FunFam" id="3.30.565.10:FF:000010">
    <property type="entry name" value="Sensor histidine kinase RcsC"/>
    <property type="match status" value="1"/>
</dbReference>
<feature type="transmembrane region" description="Helical" evidence="7">
    <location>
        <begin position="273"/>
        <end position="295"/>
    </location>
</feature>
<dbReference type="AlphaFoldDB" id="A0A316E839"/>
<dbReference type="Gene3D" id="3.30.565.10">
    <property type="entry name" value="Histidine kinase-like ATPase, C-terminal domain"/>
    <property type="match status" value="1"/>
</dbReference>
<keyword evidence="4" id="KW-0808">Transferase</keyword>
<dbReference type="Gene3D" id="1.20.120.160">
    <property type="entry name" value="HPT domain"/>
    <property type="match status" value="1"/>
</dbReference>
<keyword evidence="7" id="KW-0812">Transmembrane</keyword>
<feature type="domain" description="Response regulatory" evidence="9">
    <location>
        <begin position="570"/>
        <end position="685"/>
    </location>
</feature>
<feature type="domain" description="Histidine kinase" evidence="8">
    <location>
        <begin position="328"/>
        <end position="549"/>
    </location>
</feature>
<dbReference type="Pfam" id="PF00512">
    <property type="entry name" value="HisKA"/>
    <property type="match status" value="1"/>
</dbReference>
<keyword evidence="5 11" id="KW-0418">Kinase</keyword>
<dbReference type="InterPro" id="IPR004358">
    <property type="entry name" value="Sig_transdc_His_kin-like_C"/>
</dbReference>
<dbReference type="SUPFAM" id="SSF47226">
    <property type="entry name" value="Histidine-containing phosphotransfer domain, HPT domain"/>
    <property type="match status" value="1"/>
</dbReference>
<dbReference type="InterPro" id="IPR036097">
    <property type="entry name" value="HisK_dim/P_sf"/>
</dbReference>
<protein>
    <recommendedName>
        <fullName evidence="2">histidine kinase</fullName>
        <ecNumber evidence="2">2.7.13.3</ecNumber>
    </recommendedName>
</protein>
<dbReference type="InterPro" id="IPR003594">
    <property type="entry name" value="HATPase_dom"/>
</dbReference>
<dbReference type="Proteomes" id="UP000245667">
    <property type="component" value="Unassembled WGS sequence"/>
</dbReference>
<evidence type="ECO:0000313" key="10">
    <source>
        <dbReference type="EMBL" id="MBD1260355.1"/>
    </source>
</evidence>
<dbReference type="Gene3D" id="1.10.287.130">
    <property type="match status" value="1"/>
</dbReference>
<feature type="transmembrane region" description="Helical" evidence="7">
    <location>
        <begin position="12"/>
        <end position="32"/>
    </location>
</feature>
<dbReference type="SMART" id="SM00387">
    <property type="entry name" value="HATPase_c"/>
    <property type="match status" value="1"/>
</dbReference>
<evidence type="ECO:0000256" key="1">
    <source>
        <dbReference type="ARBA" id="ARBA00000085"/>
    </source>
</evidence>
<dbReference type="EC" id="2.7.13.3" evidence="2"/>
<dbReference type="SUPFAM" id="SSF52172">
    <property type="entry name" value="CheY-like"/>
    <property type="match status" value="1"/>
</dbReference>
<reference evidence="11 12" key="1">
    <citation type="submission" date="2018-05" db="EMBL/GenBank/DDBJ databases">
        <title>Genomic Encyclopedia of Archaeal and Bacterial Type Strains, Phase II (KMG-II): from individual species to whole genera.</title>
        <authorList>
            <person name="Goeker M."/>
        </authorList>
    </citation>
    <scope>NUCLEOTIDE SEQUENCE [LARGE SCALE GENOMIC DNA]</scope>
    <source>
        <strain evidence="11 12">DSM 23514</strain>
    </source>
</reference>
<dbReference type="InterPro" id="IPR036641">
    <property type="entry name" value="HPT_dom_sf"/>
</dbReference>
<dbReference type="InterPro" id="IPR005467">
    <property type="entry name" value="His_kinase_dom"/>
</dbReference>
<keyword evidence="7" id="KW-0472">Membrane</keyword>
<name>A0A316E839_9FLAO</name>
<dbReference type="InterPro" id="IPR003661">
    <property type="entry name" value="HisK_dim/P_dom"/>
</dbReference>
<dbReference type="InterPro" id="IPR036890">
    <property type="entry name" value="HATPase_C_sf"/>
</dbReference>
<dbReference type="SMART" id="SM00448">
    <property type="entry name" value="REC"/>
    <property type="match status" value="1"/>
</dbReference>